<protein>
    <recommendedName>
        <fullName evidence="3">C6 transcription factor</fullName>
    </recommendedName>
</protein>
<organism evidence="1 2">
    <name type="scientific">Ramularia collo-cygni</name>
    <dbReference type="NCBI Taxonomy" id="112498"/>
    <lineage>
        <taxon>Eukaryota</taxon>
        <taxon>Fungi</taxon>
        <taxon>Dikarya</taxon>
        <taxon>Ascomycota</taxon>
        <taxon>Pezizomycotina</taxon>
        <taxon>Dothideomycetes</taxon>
        <taxon>Dothideomycetidae</taxon>
        <taxon>Mycosphaerellales</taxon>
        <taxon>Mycosphaerellaceae</taxon>
        <taxon>Ramularia</taxon>
    </lineage>
</organism>
<evidence type="ECO:0008006" key="3">
    <source>
        <dbReference type="Google" id="ProtNLM"/>
    </source>
</evidence>
<dbReference type="GO" id="GO:0001228">
    <property type="term" value="F:DNA-binding transcription activator activity, RNA polymerase II-specific"/>
    <property type="evidence" value="ECO:0007669"/>
    <property type="project" value="TreeGrafter"/>
</dbReference>
<gene>
    <name evidence="1" type="ORF">RCC_04670</name>
</gene>
<dbReference type="PANTHER" id="PTHR47784">
    <property type="entry name" value="STEROL UPTAKE CONTROL PROTEIN 2"/>
    <property type="match status" value="1"/>
</dbReference>
<reference evidence="1 2" key="1">
    <citation type="submission" date="2016-03" db="EMBL/GenBank/DDBJ databases">
        <authorList>
            <person name="Ploux O."/>
        </authorList>
    </citation>
    <scope>NUCLEOTIDE SEQUENCE [LARGE SCALE GENOMIC DNA]</scope>
    <source>
        <strain evidence="1 2">URUG2</strain>
    </source>
</reference>
<dbReference type="AlphaFoldDB" id="A0A2D3V5K4"/>
<dbReference type="InterPro" id="IPR053157">
    <property type="entry name" value="Sterol_Uptake_Regulator"/>
</dbReference>
<keyword evidence="2" id="KW-1185">Reference proteome</keyword>
<sequence>MSSTKDRIEDVKIWQKVVPEEALRHEFLMDGLLALSALHLASENPKSRWEYTQMAMHYQTSALCGYQDALQNITSDNHNGIFAYSVILNNLSLAFPNVCADPASASHAESIITLIELVQGTGRISATNVVSLRSGKFAAFFVSFPYHDHPLAPDPDVAHALSQLRSHVECIRDPADDSRHRAYITGIDALETSFGHIAGAQHLAHVLVWTTMVSKDLVRLFQGGDVMARLVFVHYGVLLLEARGRWWARETGRCLIGELVRDICGEKPEWRGWTEWAVGRAEGVGRDS</sequence>
<dbReference type="PANTHER" id="PTHR47784:SF10">
    <property type="entry name" value="TRANSCRIPTION FACTOR, PUTATIVE (AFU_ORTHOLOGUE AFUA_6G14150)-RELATED"/>
    <property type="match status" value="1"/>
</dbReference>
<accession>A0A2D3V5K4</accession>
<dbReference type="InterPro" id="IPR021858">
    <property type="entry name" value="Fun_TF"/>
</dbReference>
<dbReference type="OrthoDB" id="4937900at2759"/>
<dbReference type="EMBL" id="FJUY01000006">
    <property type="protein sequence ID" value="CZT18826.1"/>
    <property type="molecule type" value="Genomic_DNA"/>
</dbReference>
<dbReference type="STRING" id="112498.A0A2D3V5K4"/>
<dbReference type="GeneID" id="35599843"/>
<evidence type="ECO:0000313" key="1">
    <source>
        <dbReference type="EMBL" id="CZT18826.1"/>
    </source>
</evidence>
<name>A0A2D3V5K4_9PEZI</name>
<evidence type="ECO:0000313" key="2">
    <source>
        <dbReference type="Proteomes" id="UP000225277"/>
    </source>
</evidence>
<dbReference type="Proteomes" id="UP000225277">
    <property type="component" value="Unassembled WGS sequence"/>
</dbReference>
<dbReference type="RefSeq" id="XP_023625716.1">
    <property type="nucleotide sequence ID" value="XM_023769948.1"/>
</dbReference>
<proteinExistence type="predicted"/>
<dbReference type="Pfam" id="PF11951">
    <property type="entry name" value="Fungal_trans_2"/>
    <property type="match status" value="1"/>
</dbReference>